<dbReference type="Pfam" id="PF06155">
    <property type="entry name" value="GBBH-like_N"/>
    <property type="match status" value="1"/>
</dbReference>
<dbReference type="EMBL" id="JABEPP010000002">
    <property type="protein sequence ID" value="NNM72032.1"/>
    <property type="molecule type" value="Genomic_DNA"/>
</dbReference>
<dbReference type="PANTHER" id="PTHR35303:SF5">
    <property type="entry name" value="OS02G0197800 PROTEIN"/>
    <property type="match status" value="1"/>
</dbReference>
<dbReference type="GO" id="GO:0046872">
    <property type="term" value="F:metal ion binding"/>
    <property type="evidence" value="ECO:0007669"/>
    <property type="project" value="UniProtKB-KW"/>
</dbReference>
<dbReference type="AlphaFoldDB" id="A0A849HY46"/>
<keyword evidence="1" id="KW-0479">Metal-binding</keyword>
<evidence type="ECO:0000259" key="3">
    <source>
        <dbReference type="Pfam" id="PF06155"/>
    </source>
</evidence>
<dbReference type="PANTHER" id="PTHR35303">
    <property type="entry name" value="OS02G0197800 PROTEIN"/>
    <property type="match status" value="1"/>
</dbReference>
<reference evidence="4 5" key="1">
    <citation type="submission" date="2020-04" db="EMBL/GenBank/DDBJ databases">
        <title>Enterovirga sp. isolate from soil.</title>
        <authorList>
            <person name="Chea S."/>
            <person name="Kim D.-U."/>
        </authorList>
    </citation>
    <scope>NUCLEOTIDE SEQUENCE [LARGE SCALE GENOMIC DNA]</scope>
    <source>
        <strain evidence="4 5">DB1703</strain>
    </source>
</reference>
<evidence type="ECO:0000256" key="2">
    <source>
        <dbReference type="ARBA" id="ARBA00023004"/>
    </source>
</evidence>
<comment type="caution">
    <text evidence="4">The sequence shown here is derived from an EMBL/GenBank/DDBJ whole genome shotgun (WGS) entry which is preliminary data.</text>
</comment>
<dbReference type="Gene3D" id="3.30.2020.30">
    <property type="match status" value="1"/>
</dbReference>
<accession>A0A849HY46</accession>
<dbReference type="RefSeq" id="WP_171217538.1">
    <property type="nucleotide sequence ID" value="NZ_JABEPP010000002.1"/>
</dbReference>
<feature type="domain" description="Gamma-butyrobetaine hydroxylase-like N-terminal" evidence="3">
    <location>
        <begin position="10"/>
        <end position="93"/>
    </location>
</feature>
<evidence type="ECO:0000256" key="1">
    <source>
        <dbReference type="ARBA" id="ARBA00022723"/>
    </source>
</evidence>
<gene>
    <name evidence="4" type="ORF">HJG44_06445</name>
</gene>
<evidence type="ECO:0000313" key="4">
    <source>
        <dbReference type="EMBL" id="NNM72032.1"/>
    </source>
</evidence>
<keyword evidence="5" id="KW-1185">Reference proteome</keyword>
<dbReference type="Proteomes" id="UP000564885">
    <property type="component" value="Unassembled WGS sequence"/>
</dbReference>
<evidence type="ECO:0000313" key="5">
    <source>
        <dbReference type="Proteomes" id="UP000564885"/>
    </source>
</evidence>
<dbReference type="InterPro" id="IPR038492">
    <property type="entry name" value="GBBH-like_N_sf"/>
</dbReference>
<organism evidence="4 5">
    <name type="scientific">Enterovirga aerilata</name>
    <dbReference type="NCBI Taxonomy" id="2730920"/>
    <lineage>
        <taxon>Bacteria</taxon>
        <taxon>Pseudomonadati</taxon>
        <taxon>Pseudomonadota</taxon>
        <taxon>Alphaproteobacteria</taxon>
        <taxon>Hyphomicrobiales</taxon>
        <taxon>Methylobacteriaceae</taxon>
        <taxon>Enterovirga</taxon>
    </lineage>
</organism>
<protein>
    <submittedName>
        <fullName evidence="4">DUF971 domain-containing protein</fullName>
    </submittedName>
</protein>
<sequence>MTRDIWPTEIRLLADKRVLAIAFDDGRRVEIPAELLRVESPSAEVQGHGPSERRLIAGKRDVRILRVDPVGNYAVRLAFDDGHSSGIYSWPFLLDMGERQAEIMRDYEARLLQKGLDRDRPGMA</sequence>
<dbReference type="InterPro" id="IPR010376">
    <property type="entry name" value="GBBH-like_N"/>
</dbReference>
<keyword evidence="2" id="KW-0408">Iron</keyword>
<name>A0A849HY46_9HYPH</name>
<proteinExistence type="predicted"/>